<protein>
    <submittedName>
        <fullName evidence="2">Fap amyloid fibril minor component</fullName>
    </submittedName>
</protein>
<dbReference type="OrthoDB" id="8535185at2"/>
<dbReference type="KEGG" id="cbw:RR42_s3493"/>
<proteinExistence type="predicted"/>
<dbReference type="PROSITE" id="PS51257">
    <property type="entry name" value="PROKAR_LIPOPROTEIN"/>
    <property type="match status" value="1"/>
</dbReference>
<sequence length="203" mass="19699">MTRVHFARGNRAALLAGLMLACPPLHAQVQGAATDSTRIDAGALTGVAGRAAVNLAAGSGNAQSNQTAIASGSADVRSQQRAGATASATGAVSQIGGGAFANGSGLLSANVASGNGNVQINAAVLAPAASVKIEAISDGLLAAESAGGSRPDSAGHATGPREAVIQPDAYRNATGLVQLNQTAGSGNVSSNVFVLRPPAGTFF</sequence>
<name>A0A0C4YT24_9BURK</name>
<evidence type="ECO:0000313" key="3">
    <source>
        <dbReference type="Proteomes" id="UP000031843"/>
    </source>
</evidence>
<evidence type="ECO:0000256" key="1">
    <source>
        <dbReference type="SAM" id="SignalP"/>
    </source>
</evidence>
<gene>
    <name evidence="2" type="ORF">RR42_s3493</name>
</gene>
<dbReference type="RefSeq" id="WP_052495226.1">
    <property type="nucleotide sequence ID" value="NZ_CP010537.1"/>
</dbReference>
<dbReference type="Proteomes" id="UP000031843">
    <property type="component" value="Chromosome secondary"/>
</dbReference>
<keyword evidence="1" id="KW-0732">Signal</keyword>
<feature type="chain" id="PRO_5002174324" evidence="1">
    <location>
        <begin position="28"/>
        <end position="203"/>
    </location>
</feature>
<evidence type="ECO:0000313" key="2">
    <source>
        <dbReference type="EMBL" id="AJG25069.1"/>
    </source>
</evidence>
<dbReference type="EMBL" id="CP010537">
    <property type="protein sequence ID" value="AJG25069.1"/>
    <property type="molecule type" value="Genomic_DNA"/>
</dbReference>
<feature type="signal peptide" evidence="1">
    <location>
        <begin position="1"/>
        <end position="27"/>
    </location>
</feature>
<dbReference type="STRING" id="68895.RR42_s3493"/>
<dbReference type="AlphaFoldDB" id="A0A0C4YT24"/>
<keyword evidence="3" id="KW-1185">Reference proteome</keyword>
<organism evidence="2 3">
    <name type="scientific">Cupriavidus basilensis</name>
    <dbReference type="NCBI Taxonomy" id="68895"/>
    <lineage>
        <taxon>Bacteria</taxon>
        <taxon>Pseudomonadati</taxon>
        <taxon>Pseudomonadota</taxon>
        <taxon>Betaproteobacteria</taxon>
        <taxon>Burkholderiales</taxon>
        <taxon>Burkholderiaceae</taxon>
        <taxon>Cupriavidus</taxon>
    </lineage>
</organism>
<accession>A0A0C4YT24</accession>
<reference evidence="2 3" key="1">
    <citation type="journal article" date="2015" name="Genome Announc.">
        <title>Complete Genome Sequence of Cupriavidus basilensis 4G11, Isolated from the Oak Ridge Field Research Center Site.</title>
        <authorList>
            <person name="Ray J."/>
            <person name="Waters R.J."/>
            <person name="Skerker J.M."/>
            <person name="Kuehl J.V."/>
            <person name="Price M.N."/>
            <person name="Huang J."/>
            <person name="Chakraborty R."/>
            <person name="Arkin A.P."/>
            <person name="Deutschbauer A."/>
        </authorList>
    </citation>
    <scope>NUCLEOTIDE SEQUENCE [LARGE SCALE GENOMIC DNA]</scope>
    <source>
        <strain evidence="2">4G11</strain>
    </source>
</reference>